<evidence type="ECO:0000256" key="3">
    <source>
        <dbReference type="ARBA" id="ARBA00023242"/>
    </source>
</evidence>
<dbReference type="OrthoDB" id="3014581at2759"/>
<proteinExistence type="predicted"/>
<dbReference type="PROSITE" id="PS00463">
    <property type="entry name" value="ZN2_CY6_FUNGAL_1"/>
    <property type="match status" value="1"/>
</dbReference>
<protein>
    <recommendedName>
        <fullName evidence="6">Zn(2)-C6 fungal-type domain-containing protein</fullName>
    </recommendedName>
</protein>
<dbReference type="Proteomes" id="UP000241462">
    <property type="component" value="Unassembled WGS sequence"/>
</dbReference>
<comment type="subcellular location">
    <subcellularLocation>
        <location evidence="1">Nucleus</location>
    </subcellularLocation>
</comment>
<feature type="compositionally biased region" description="Polar residues" evidence="4">
    <location>
        <begin position="1"/>
        <end position="10"/>
    </location>
</feature>
<dbReference type="InterPro" id="IPR007219">
    <property type="entry name" value="XnlR_reg_dom"/>
</dbReference>
<dbReference type="GO" id="GO:0008270">
    <property type="term" value="F:zinc ion binding"/>
    <property type="evidence" value="ECO:0007669"/>
    <property type="project" value="InterPro"/>
</dbReference>
<evidence type="ECO:0000256" key="2">
    <source>
        <dbReference type="ARBA" id="ARBA00022723"/>
    </source>
</evidence>
<dbReference type="InterPro" id="IPR036864">
    <property type="entry name" value="Zn2-C6_fun-type_DNA-bd_sf"/>
</dbReference>
<evidence type="ECO:0000313" key="7">
    <source>
        <dbReference type="EMBL" id="PSR78117.1"/>
    </source>
</evidence>
<dbReference type="CDD" id="cd12148">
    <property type="entry name" value="fungal_TF_MHR"/>
    <property type="match status" value="1"/>
</dbReference>
<feature type="compositionally biased region" description="Low complexity" evidence="4">
    <location>
        <begin position="102"/>
        <end position="111"/>
    </location>
</feature>
<evidence type="ECO:0000256" key="5">
    <source>
        <dbReference type="SAM" id="Phobius"/>
    </source>
</evidence>
<organism evidence="7 8">
    <name type="scientific">Coniella lustricola</name>
    <dbReference type="NCBI Taxonomy" id="2025994"/>
    <lineage>
        <taxon>Eukaryota</taxon>
        <taxon>Fungi</taxon>
        <taxon>Dikarya</taxon>
        <taxon>Ascomycota</taxon>
        <taxon>Pezizomycotina</taxon>
        <taxon>Sordariomycetes</taxon>
        <taxon>Sordariomycetidae</taxon>
        <taxon>Diaporthales</taxon>
        <taxon>Schizoparmaceae</taxon>
        <taxon>Coniella</taxon>
    </lineage>
</organism>
<keyword evidence="5" id="KW-0812">Transmembrane</keyword>
<dbReference type="PROSITE" id="PS50048">
    <property type="entry name" value="ZN2_CY6_FUNGAL_2"/>
    <property type="match status" value="1"/>
</dbReference>
<feature type="region of interest" description="Disordered" evidence="4">
    <location>
        <begin position="91"/>
        <end position="111"/>
    </location>
</feature>
<keyword evidence="8" id="KW-1185">Reference proteome</keyword>
<dbReference type="InParanoid" id="A0A2T2ZW22"/>
<sequence>MKRRTSSSPYPRTARGRRQPQTSCDFCRSKKLKCDRGQPCSNCTSRGIVCNGQPPVVHAASSAVAHSRTQQPPPTLNVLDRLSRLEDAVFGSSASPRHRPQQEQQQQQQPVVEAVRLPSGSLLDNGATELDYDIVNDSLTLDDCAAFDFRVAAPGEPTTARQTYVRHVDLPSRDDALALLDDYLDNSDYYVANILHPASVRATVDAVYTRLLRQGQKVDLGAAAFILCFCAAAAFFWDSDCPAQCNFTSEDHAAAQSQAWRVTAWDLIDQAQRSACNTLEMIQARLVLADLLYNVEGMTPRFRYIHSCARTAAYEAKLHLVDYPASRSADTAIMKERKRRIWWYIAGTDWYVVFVHLSFLGSMGGNADRIYAVNPKHMVVNYPRDVLDQDQGLSSSSSYRPWSEACTIHMNIRIRVAEICRATADALPLGIEDVNKLPYSTIAALDEGYQQILADFPPLDEYLSSPDPVLRRTGRQRSIALLSVHARRARMLRSLLPLGSMPARFELFRRNCLSSAEAVIDISSAMLSAAVDTPSSALASNTRLSDGTGSQRSPHRRGLIINHLFIACAILATDPSLRAGAAANHAGSWSEIERRRMLLANACRLVEKAGEKSPMALQMTKRLVETLRKHCVHGVREQRDSAARMLTSRGTFAPETSQAASNSPEQPSTRQLDPAVQENSPSVGGNPQQTITHQEWASGTFGFSGMTGIWDDFLSTDLTENSWDQLFADLDMLSNGI</sequence>
<dbReference type="Pfam" id="PF04082">
    <property type="entry name" value="Fungal_trans"/>
    <property type="match status" value="1"/>
</dbReference>
<gene>
    <name evidence="7" type="ORF">BD289DRAFT_129978</name>
</gene>
<dbReference type="SUPFAM" id="SSF57701">
    <property type="entry name" value="Zn2/Cys6 DNA-binding domain"/>
    <property type="match status" value="1"/>
</dbReference>
<evidence type="ECO:0000259" key="6">
    <source>
        <dbReference type="PROSITE" id="PS50048"/>
    </source>
</evidence>
<dbReference type="PANTHER" id="PTHR31001:SF90">
    <property type="entry name" value="CENTROMERE DNA-BINDING PROTEIN COMPLEX CBF3 SUBUNIT B"/>
    <property type="match status" value="1"/>
</dbReference>
<dbReference type="InterPro" id="IPR050613">
    <property type="entry name" value="Sec_Metabolite_Reg"/>
</dbReference>
<dbReference type="InterPro" id="IPR001138">
    <property type="entry name" value="Zn2Cys6_DnaBD"/>
</dbReference>
<dbReference type="GO" id="GO:0000981">
    <property type="term" value="F:DNA-binding transcription factor activity, RNA polymerase II-specific"/>
    <property type="evidence" value="ECO:0007669"/>
    <property type="project" value="InterPro"/>
</dbReference>
<dbReference type="SMART" id="SM00066">
    <property type="entry name" value="GAL4"/>
    <property type="match status" value="1"/>
</dbReference>
<name>A0A2T2ZW22_9PEZI</name>
<dbReference type="PANTHER" id="PTHR31001">
    <property type="entry name" value="UNCHARACTERIZED TRANSCRIPTIONAL REGULATORY PROTEIN"/>
    <property type="match status" value="1"/>
</dbReference>
<accession>A0A2T2ZW22</accession>
<dbReference type="CDD" id="cd00067">
    <property type="entry name" value="GAL4"/>
    <property type="match status" value="1"/>
</dbReference>
<evidence type="ECO:0000313" key="8">
    <source>
        <dbReference type="Proteomes" id="UP000241462"/>
    </source>
</evidence>
<keyword evidence="3" id="KW-0539">Nucleus</keyword>
<feature type="transmembrane region" description="Helical" evidence="5">
    <location>
        <begin position="218"/>
        <end position="237"/>
    </location>
</feature>
<keyword evidence="5" id="KW-0472">Membrane</keyword>
<keyword evidence="5" id="KW-1133">Transmembrane helix</keyword>
<dbReference type="GO" id="GO:0006351">
    <property type="term" value="P:DNA-templated transcription"/>
    <property type="evidence" value="ECO:0007669"/>
    <property type="project" value="InterPro"/>
</dbReference>
<dbReference type="GO" id="GO:0005634">
    <property type="term" value="C:nucleus"/>
    <property type="evidence" value="ECO:0007669"/>
    <property type="project" value="UniProtKB-SubCell"/>
</dbReference>
<reference evidence="7 8" key="1">
    <citation type="journal article" date="2018" name="Mycol. Prog.">
        <title>Coniella lustricola, a new species from submerged detritus.</title>
        <authorList>
            <person name="Raudabaugh D.B."/>
            <person name="Iturriaga T."/>
            <person name="Carver A."/>
            <person name="Mondo S."/>
            <person name="Pangilinan J."/>
            <person name="Lipzen A."/>
            <person name="He G."/>
            <person name="Amirebrahimi M."/>
            <person name="Grigoriev I.V."/>
            <person name="Miller A.N."/>
        </authorList>
    </citation>
    <scope>NUCLEOTIDE SEQUENCE [LARGE SCALE GENOMIC DNA]</scope>
    <source>
        <strain evidence="7 8">B22-T-1</strain>
    </source>
</reference>
<feature type="domain" description="Zn(2)-C6 fungal-type" evidence="6">
    <location>
        <begin position="23"/>
        <end position="50"/>
    </location>
</feature>
<feature type="region of interest" description="Disordered" evidence="4">
    <location>
        <begin position="652"/>
        <end position="690"/>
    </location>
</feature>
<dbReference type="AlphaFoldDB" id="A0A2T2ZW22"/>
<feature type="region of interest" description="Disordered" evidence="4">
    <location>
        <begin position="1"/>
        <end position="23"/>
    </location>
</feature>
<evidence type="ECO:0000256" key="4">
    <source>
        <dbReference type="SAM" id="MobiDB-lite"/>
    </source>
</evidence>
<evidence type="ECO:0000256" key="1">
    <source>
        <dbReference type="ARBA" id="ARBA00004123"/>
    </source>
</evidence>
<dbReference type="GO" id="GO:0003677">
    <property type="term" value="F:DNA binding"/>
    <property type="evidence" value="ECO:0007669"/>
    <property type="project" value="InterPro"/>
</dbReference>
<dbReference type="Gene3D" id="4.10.240.10">
    <property type="entry name" value="Zn(2)-C6 fungal-type DNA-binding domain"/>
    <property type="match status" value="1"/>
</dbReference>
<dbReference type="Pfam" id="PF00172">
    <property type="entry name" value="Zn_clus"/>
    <property type="match status" value="1"/>
</dbReference>
<dbReference type="STRING" id="2025994.A0A2T2ZW22"/>
<dbReference type="EMBL" id="KZ678620">
    <property type="protein sequence ID" value="PSR78117.1"/>
    <property type="molecule type" value="Genomic_DNA"/>
</dbReference>
<keyword evidence="2" id="KW-0479">Metal-binding</keyword>